<protein>
    <submittedName>
        <fullName evidence="2">Uncharacterized protein</fullName>
    </submittedName>
</protein>
<gene>
    <name evidence="2" type="ORF">AVDCRST_MAG87-282</name>
</gene>
<sequence length="43" mass="4992">GGRENMRRSSRRAPVPPSGLALAYEGNPRRPERKYRLRRRGDV</sequence>
<proteinExistence type="predicted"/>
<feature type="compositionally biased region" description="Basic residues" evidence="1">
    <location>
        <begin position="31"/>
        <end position="43"/>
    </location>
</feature>
<dbReference type="EMBL" id="CADCWJ010000075">
    <property type="protein sequence ID" value="CAA9543528.1"/>
    <property type="molecule type" value="Genomic_DNA"/>
</dbReference>
<reference evidence="2" key="1">
    <citation type="submission" date="2020-02" db="EMBL/GenBank/DDBJ databases">
        <authorList>
            <person name="Meier V. D."/>
        </authorList>
    </citation>
    <scope>NUCLEOTIDE SEQUENCE</scope>
    <source>
        <strain evidence="2">AVDCRST_MAG87</strain>
    </source>
</reference>
<dbReference type="AlphaFoldDB" id="A0A6J4UB47"/>
<feature type="non-terminal residue" evidence="2">
    <location>
        <position position="1"/>
    </location>
</feature>
<evidence type="ECO:0000313" key="2">
    <source>
        <dbReference type="EMBL" id="CAA9543528.1"/>
    </source>
</evidence>
<feature type="region of interest" description="Disordered" evidence="1">
    <location>
        <begin position="1"/>
        <end position="43"/>
    </location>
</feature>
<name>A0A6J4UB47_9BACT</name>
<accession>A0A6J4UB47</accession>
<evidence type="ECO:0000256" key="1">
    <source>
        <dbReference type="SAM" id="MobiDB-lite"/>
    </source>
</evidence>
<feature type="non-terminal residue" evidence="2">
    <location>
        <position position="43"/>
    </location>
</feature>
<organism evidence="2">
    <name type="scientific">uncultured Thermomicrobiales bacterium</name>
    <dbReference type="NCBI Taxonomy" id="1645740"/>
    <lineage>
        <taxon>Bacteria</taxon>
        <taxon>Pseudomonadati</taxon>
        <taxon>Thermomicrobiota</taxon>
        <taxon>Thermomicrobia</taxon>
        <taxon>Thermomicrobiales</taxon>
        <taxon>environmental samples</taxon>
    </lineage>
</organism>